<feature type="region of interest" description="Disordered" evidence="1">
    <location>
        <begin position="33"/>
        <end position="75"/>
    </location>
</feature>
<keyword evidence="3" id="KW-1185">Reference proteome</keyword>
<proteinExistence type="predicted"/>
<name>A0ABU7D235_9TELE</name>
<comment type="caution">
    <text evidence="2">The sequence shown here is derived from an EMBL/GenBank/DDBJ whole genome shotgun (WGS) entry which is preliminary data.</text>
</comment>
<gene>
    <name evidence="2" type="ORF">CHARACLAT_031029</name>
</gene>
<evidence type="ECO:0000313" key="2">
    <source>
        <dbReference type="EMBL" id="MED6269223.1"/>
    </source>
</evidence>
<reference evidence="2 3" key="1">
    <citation type="submission" date="2021-06" db="EMBL/GenBank/DDBJ databases">
        <authorList>
            <person name="Palmer J.M."/>
        </authorList>
    </citation>
    <scope>NUCLEOTIDE SEQUENCE [LARGE SCALE GENOMIC DNA]</scope>
    <source>
        <strain evidence="2 3">CL_MEX2019</strain>
        <tissue evidence="2">Muscle</tissue>
    </source>
</reference>
<evidence type="ECO:0000313" key="3">
    <source>
        <dbReference type="Proteomes" id="UP001352852"/>
    </source>
</evidence>
<organism evidence="2 3">
    <name type="scientific">Characodon lateralis</name>
    <dbReference type="NCBI Taxonomy" id="208331"/>
    <lineage>
        <taxon>Eukaryota</taxon>
        <taxon>Metazoa</taxon>
        <taxon>Chordata</taxon>
        <taxon>Craniata</taxon>
        <taxon>Vertebrata</taxon>
        <taxon>Euteleostomi</taxon>
        <taxon>Actinopterygii</taxon>
        <taxon>Neopterygii</taxon>
        <taxon>Teleostei</taxon>
        <taxon>Neoteleostei</taxon>
        <taxon>Acanthomorphata</taxon>
        <taxon>Ovalentaria</taxon>
        <taxon>Atherinomorphae</taxon>
        <taxon>Cyprinodontiformes</taxon>
        <taxon>Goodeidae</taxon>
        <taxon>Characodon</taxon>
    </lineage>
</organism>
<feature type="compositionally biased region" description="Basic and acidic residues" evidence="1">
    <location>
        <begin position="46"/>
        <end position="58"/>
    </location>
</feature>
<protein>
    <submittedName>
        <fullName evidence="2">Uncharacterized protein</fullName>
    </submittedName>
</protein>
<evidence type="ECO:0000256" key="1">
    <source>
        <dbReference type="SAM" id="MobiDB-lite"/>
    </source>
</evidence>
<accession>A0ABU7D235</accession>
<dbReference type="EMBL" id="JAHUTJ010013049">
    <property type="protein sequence ID" value="MED6269223.1"/>
    <property type="molecule type" value="Genomic_DNA"/>
</dbReference>
<dbReference type="Proteomes" id="UP001352852">
    <property type="component" value="Unassembled WGS sequence"/>
</dbReference>
<sequence length="75" mass="8395">MRNSSGQQRGPTWPKAASKWSACIFPLITWPAKRQRSGPSDGRILSSEERRARGREVSQLHLLMGTKSAESPCRD</sequence>